<keyword evidence="6 11" id="KW-0812">Transmembrane</keyword>
<evidence type="ECO:0000256" key="6">
    <source>
        <dbReference type="ARBA" id="ARBA00022692"/>
    </source>
</evidence>
<comment type="subcellular location">
    <subcellularLocation>
        <location evidence="1">Cell inner membrane</location>
        <topology evidence="1">Single-pass membrane protein</topology>
    </subcellularLocation>
</comment>
<proteinExistence type="inferred from homology"/>
<keyword evidence="4" id="KW-0488">Methylation</keyword>
<dbReference type="Gene3D" id="3.55.40.10">
    <property type="entry name" value="minor pseudopilin epsh domain"/>
    <property type="match status" value="1"/>
</dbReference>
<keyword evidence="5" id="KW-0997">Cell inner membrane</keyword>
<dbReference type="InterPro" id="IPR012902">
    <property type="entry name" value="N_methyl_site"/>
</dbReference>
<sequence length="212" mass="23149">MPRARIICQQKANRAASNFTTLSAARSIWSVIVPHQRFDIFLSAETVRARPRLKNSGFSLIELLAALLITGILSLVALPSFASLIRNNRIVSESNSLLSTLMLTRSEAIKRREPVTLCKSRDGKSCSASAALDWNHCAIMFADSNSNRVLDEGEKVIRIEAPFSMAQTITFSGGNTLSYRADGSSTSGTFTIKSEDVQKQVVVSLAGRARIK</sequence>
<keyword evidence="14" id="KW-1185">Reference proteome</keyword>
<evidence type="ECO:0000256" key="7">
    <source>
        <dbReference type="ARBA" id="ARBA00022989"/>
    </source>
</evidence>
<dbReference type="InterPro" id="IPR045584">
    <property type="entry name" value="Pilin-like"/>
</dbReference>
<evidence type="ECO:0000256" key="10">
    <source>
        <dbReference type="ARBA" id="ARBA00030775"/>
    </source>
</evidence>
<dbReference type="Pfam" id="PF12019">
    <property type="entry name" value="GspH"/>
    <property type="match status" value="1"/>
</dbReference>
<dbReference type="AlphaFoldDB" id="A0A2T5MKZ9"/>
<evidence type="ECO:0000259" key="12">
    <source>
        <dbReference type="Pfam" id="PF12019"/>
    </source>
</evidence>
<dbReference type="Pfam" id="PF07963">
    <property type="entry name" value="N_methyl"/>
    <property type="match status" value="1"/>
</dbReference>
<evidence type="ECO:0000256" key="3">
    <source>
        <dbReference type="ARBA" id="ARBA00022475"/>
    </source>
</evidence>
<evidence type="ECO:0000256" key="11">
    <source>
        <dbReference type="SAM" id="Phobius"/>
    </source>
</evidence>
<dbReference type="EMBL" id="QANS01000001">
    <property type="protein sequence ID" value="PTU33252.1"/>
    <property type="molecule type" value="Genomic_DNA"/>
</dbReference>
<feature type="transmembrane region" description="Helical" evidence="11">
    <location>
        <begin position="60"/>
        <end position="82"/>
    </location>
</feature>
<dbReference type="NCBIfam" id="TIGR02532">
    <property type="entry name" value="IV_pilin_GFxxxE"/>
    <property type="match status" value="1"/>
</dbReference>
<evidence type="ECO:0000256" key="4">
    <source>
        <dbReference type="ARBA" id="ARBA00022481"/>
    </source>
</evidence>
<protein>
    <recommendedName>
        <fullName evidence="2">Type II secretion system protein H</fullName>
    </recommendedName>
    <alternativeName>
        <fullName evidence="10">General secretion pathway protein H</fullName>
    </alternativeName>
</protein>
<evidence type="ECO:0000256" key="5">
    <source>
        <dbReference type="ARBA" id="ARBA00022519"/>
    </source>
</evidence>
<accession>A0A2T5MKZ9</accession>
<dbReference type="GO" id="GO:0015628">
    <property type="term" value="P:protein secretion by the type II secretion system"/>
    <property type="evidence" value="ECO:0007669"/>
    <property type="project" value="InterPro"/>
</dbReference>
<keyword evidence="3" id="KW-1003">Cell membrane</keyword>
<evidence type="ECO:0000313" key="14">
    <source>
        <dbReference type="Proteomes" id="UP000244248"/>
    </source>
</evidence>
<evidence type="ECO:0000256" key="2">
    <source>
        <dbReference type="ARBA" id="ARBA00021549"/>
    </source>
</evidence>
<feature type="domain" description="General secretion pathway GspH" evidence="12">
    <location>
        <begin position="94"/>
        <end position="207"/>
    </location>
</feature>
<dbReference type="PROSITE" id="PS00409">
    <property type="entry name" value="PROKAR_NTER_METHYL"/>
    <property type="match status" value="1"/>
</dbReference>
<dbReference type="GO" id="GO:0005886">
    <property type="term" value="C:plasma membrane"/>
    <property type="evidence" value="ECO:0007669"/>
    <property type="project" value="UniProtKB-SubCell"/>
</dbReference>
<dbReference type="SUPFAM" id="SSF54523">
    <property type="entry name" value="Pili subunits"/>
    <property type="match status" value="1"/>
</dbReference>
<reference evidence="13 14" key="1">
    <citation type="submission" date="2018-04" db="EMBL/GenBank/DDBJ databases">
        <title>Novel species isolated from glacier.</title>
        <authorList>
            <person name="Liu Q."/>
            <person name="Xin Y.-H."/>
        </authorList>
    </citation>
    <scope>NUCLEOTIDE SEQUENCE [LARGE SCALE GENOMIC DNA]</scope>
    <source>
        <strain evidence="13 14">GT1R17</strain>
    </source>
</reference>
<dbReference type="InterPro" id="IPR022346">
    <property type="entry name" value="T2SS_GspH"/>
</dbReference>
<keyword evidence="7 11" id="KW-1133">Transmembrane helix</keyword>
<gene>
    <name evidence="13" type="ORF">CJD38_03875</name>
</gene>
<organism evidence="13 14">
    <name type="scientific">Stenotrophobium rhamnosiphilum</name>
    <dbReference type="NCBI Taxonomy" id="2029166"/>
    <lineage>
        <taxon>Bacteria</taxon>
        <taxon>Pseudomonadati</taxon>
        <taxon>Pseudomonadota</taxon>
        <taxon>Gammaproteobacteria</taxon>
        <taxon>Nevskiales</taxon>
        <taxon>Nevskiaceae</taxon>
        <taxon>Stenotrophobium</taxon>
    </lineage>
</organism>
<evidence type="ECO:0000313" key="13">
    <source>
        <dbReference type="EMBL" id="PTU33252.1"/>
    </source>
</evidence>
<dbReference type="Proteomes" id="UP000244248">
    <property type="component" value="Unassembled WGS sequence"/>
</dbReference>
<keyword evidence="8 11" id="KW-0472">Membrane</keyword>
<comment type="similarity">
    <text evidence="9">Belongs to the GSP H family.</text>
</comment>
<name>A0A2T5MKZ9_9GAMM</name>
<evidence type="ECO:0000256" key="1">
    <source>
        <dbReference type="ARBA" id="ARBA00004377"/>
    </source>
</evidence>
<dbReference type="GO" id="GO:0015627">
    <property type="term" value="C:type II protein secretion system complex"/>
    <property type="evidence" value="ECO:0007669"/>
    <property type="project" value="InterPro"/>
</dbReference>
<comment type="caution">
    <text evidence="13">The sequence shown here is derived from an EMBL/GenBank/DDBJ whole genome shotgun (WGS) entry which is preliminary data.</text>
</comment>
<evidence type="ECO:0000256" key="8">
    <source>
        <dbReference type="ARBA" id="ARBA00023136"/>
    </source>
</evidence>
<evidence type="ECO:0000256" key="9">
    <source>
        <dbReference type="ARBA" id="ARBA00025772"/>
    </source>
</evidence>